<dbReference type="GO" id="GO:0016758">
    <property type="term" value="F:hexosyltransferase activity"/>
    <property type="evidence" value="ECO:0007669"/>
    <property type="project" value="TreeGrafter"/>
</dbReference>
<keyword evidence="2" id="KW-0808">Transferase</keyword>
<dbReference type="PANTHER" id="PTHR45947">
    <property type="entry name" value="SULFOQUINOVOSYL TRANSFERASE SQD2"/>
    <property type="match status" value="1"/>
</dbReference>
<accession>A0A6G6Y3S1</accession>
<name>A0A6G6Y3S1_9SPHN</name>
<evidence type="ECO:0000313" key="2">
    <source>
        <dbReference type="EMBL" id="QIG79550.1"/>
    </source>
</evidence>
<dbReference type="RefSeq" id="WP_165326550.1">
    <property type="nucleotide sequence ID" value="NZ_CP049109.1"/>
</dbReference>
<dbReference type="Pfam" id="PF13692">
    <property type="entry name" value="Glyco_trans_1_4"/>
    <property type="match status" value="1"/>
</dbReference>
<dbReference type="EMBL" id="CP049109">
    <property type="protein sequence ID" value="QIG79550.1"/>
    <property type="molecule type" value="Genomic_DNA"/>
</dbReference>
<dbReference type="Proteomes" id="UP000501568">
    <property type="component" value="Chromosome"/>
</dbReference>
<dbReference type="InterPro" id="IPR028098">
    <property type="entry name" value="Glyco_trans_4-like_N"/>
</dbReference>
<dbReference type="Gene3D" id="3.40.50.2000">
    <property type="entry name" value="Glycogen Phosphorylase B"/>
    <property type="match status" value="2"/>
</dbReference>
<evidence type="ECO:0000259" key="1">
    <source>
        <dbReference type="Pfam" id="PF13439"/>
    </source>
</evidence>
<reference evidence="2 3" key="1">
    <citation type="submission" date="2020-02" db="EMBL/GenBank/DDBJ databases">
        <authorList>
            <person name="Zheng R.K."/>
            <person name="Sun C.M."/>
        </authorList>
    </citation>
    <scope>NUCLEOTIDE SEQUENCE [LARGE SCALE GENOMIC DNA]</scope>
    <source>
        <strain evidence="3">zrk23</strain>
    </source>
</reference>
<organism evidence="2 3">
    <name type="scientific">Stakelama tenebrarum</name>
    <dbReference type="NCBI Taxonomy" id="2711215"/>
    <lineage>
        <taxon>Bacteria</taxon>
        <taxon>Pseudomonadati</taxon>
        <taxon>Pseudomonadota</taxon>
        <taxon>Alphaproteobacteria</taxon>
        <taxon>Sphingomonadales</taxon>
        <taxon>Sphingomonadaceae</taxon>
        <taxon>Stakelama</taxon>
    </lineage>
</organism>
<dbReference type="SUPFAM" id="SSF53756">
    <property type="entry name" value="UDP-Glycosyltransferase/glycogen phosphorylase"/>
    <property type="match status" value="1"/>
</dbReference>
<dbReference type="Pfam" id="PF13439">
    <property type="entry name" value="Glyco_transf_4"/>
    <property type="match status" value="1"/>
</dbReference>
<sequence length="358" mass="39853">MKTLHIAQILKGGTASHLCEVLPHQIARHGVENVRVLAPADQIGYLDILPSETIRTFPTAQRSPRALMDFTLAARRAIRRERPDIVHLHGTFAGTFVRLSYRLWPAPRPPIVYCSHGWAFNMRVSQRKRALYARTERMLAGLADRILCISRFELESACKRGIARDRLTLVYNGIADQPPHAPTAPRDATEPEVRLVFVGRDDDQKGFDTLCAAMARIADAPVRLDAIGPDRSDRQSPNIVRHGWLTRETVAAFLAEADAMVVPSRWEGFGLVAAEAMRQGLAVIASDVDALPELVEEGVTGRLFPADDPARLAEILRELDRETLARMGRAGRERFLRDFTADRMNAQIDGIYAQLLAG</sequence>
<evidence type="ECO:0000313" key="3">
    <source>
        <dbReference type="Proteomes" id="UP000501568"/>
    </source>
</evidence>
<dbReference type="KEGG" id="spzr:G5C33_06935"/>
<proteinExistence type="predicted"/>
<dbReference type="InterPro" id="IPR050194">
    <property type="entry name" value="Glycosyltransferase_grp1"/>
</dbReference>
<dbReference type="PANTHER" id="PTHR45947:SF3">
    <property type="entry name" value="SULFOQUINOVOSYL TRANSFERASE SQD2"/>
    <property type="match status" value="1"/>
</dbReference>
<keyword evidence="3" id="KW-1185">Reference proteome</keyword>
<protein>
    <submittedName>
        <fullName evidence="2">Glycosyltransferase family 4 protein</fullName>
    </submittedName>
</protein>
<gene>
    <name evidence="2" type="ORF">G5C33_06935</name>
</gene>
<dbReference type="AlphaFoldDB" id="A0A6G6Y3S1"/>
<feature type="domain" description="Glycosyltransferase subfamily 4-like N-terminal" evidence="1">
    <location>
        <begin position="12"/>
        <end position="174"/>
    </location>
</feature>